<protein>
    <recommendedName>
        <fullName evidence="3">B box-type domain-containing protein</fullName>
    </recommendedName>
</protein>
<evidence type="ECO:0000256" key="2">
    <source>
        <dbReference type="SAM" id="Coils"/>
    </source>
</evidence>
<dbReference type="SUPFAM" id="SSF57845">
    <property type="entry name" value="B-box zinc-binding domain"/>
    <property type="match status" value="1"/>
</dbReference>
<organism evidence="4 5">
    <name type="scientific">Mytilus coruscus</name>
    <name type="common">Sea mussel</name>
    <dbReference type="NCBI Taxonomy" id="42192"/>
    <lineage>
        <taxon>Eukaryota</taxon>
        <taxon>Metazoa</taxon>
        <taxon>Spiralia</taxon>
        <taxon>Lophotrochozoa</taxon>
        <taxon>Mollusca</taxon>
        <taxon>Bivalvia</taxon>
        <taxon>Autobranchia</taxon>
        <taxon>Pteriomorphia</taxon>
        <taxon>Mytilida</taxon>
        <taxon>Mytiloidea</taxon>
        <taxon>Mytilidae</taxon>
        <taxon>Mytilinae</taxon>
        <taxon>Mytilus</taxon>
    </lineage>
</organism>
<evidence type="ECO:0000259" key="3">
    <source>
        <dbReference type="PROSITE" id="PS50119"/>
    </source>
</evidence>
<evidence type="ECO:0000313" key="5">
    <source>
        <dbReference type="Proteomes" id="UP000507470"/>
    </source>
</evidence>
<keyword evidence="5" id="KW-1185">Reference proteome</keyword>
<feature type="coiled-coil region" evidence="2">
    <location>
        <begin position="90"/>
        <end position="136"/>
    </location>
</feature>
<accession>A0A6J8CK31</accession>
<keyword evidence="1" id="KW-0863">Zinc-finger</keyword>
<dbReference type="SUPFAM" id="SSF101898">
    <property type="entry name" value="NHL repeat"/>
    <property type="match status" value="1"/>
</dbReference>
<evidence type="ECO:0000256" key="1">
    <source>
        <dbReference type="PROSITE-ProRule" id="PRU00024"/>
    </source>
</evidence>
<name>A0A6J8CK31_MYTCO</name>
<dbReference type="Gene3D" id="2.120.10.30">
    <property type="entry name" value="TolB, C-terminal domain"/>
    <property type="match status" value="1"/>
</dbReference>
<keyword evidence="1" id="KW-0862">Zinc</keyword>
<dbReference type="PROSITE" id="PS50119">
    <property type="entry name" value="ZF_BBOX"/>
    <property type="match status" value="1"/>
</dbReference>
<gene>
    <name evidence="4" type="ORF">MCOR_30137</name>
</gene>
<dbReference type="Proteomes" id="UP000507470">
    <property type="component" value="Unassembled WGS sequence"/>
</dbReference>
<dbReference type="AlphaFoldDB" id="A0A6J8CK31"/>
<dbReference type="InterPro" id="IPR000315">
    <property type="entry name" value="Znf_B-box"/>
</dbReference>
<dbReference type="EMBL" id="CACVKT020005510">
    <property type="protein sequence ID" value="CAC5395467.1"/>
    <property type="molecule type" value="Genomic_DNA"/>
</dbReference>
<dbReference type="InterPro" id="IPR011042">
    <property type="entry name" value="6-blade_b-propeller_TolB-like"/>
</dbReference>
<feature type="domain" description="B box-type" evidence="3">
    <location>
        <begin position="7"/>
        <end position="46"/>
    </location>
</feature>
<keyword evidence="1" id="KW-0479">Metal-binding</keyword>
<keyword evidence="2" id="KW-0175">Coiled coil</keyword>
<dbReference type="Gene3D" id="3.30.160.60">
    <property type="entry name" value="Classic Zinc Finger"/>
    <property type="match status" value="1"/>
</dbReference>
<evidence type="ECO:0000313" key="4">
    <source>
        <dbReference type="EMBL" id="CAC5395467.1"/>
    </source>
</evidence>
<dbReference type="OrthoDB" id="10359200at2759"/>
<proteinExistence type="predicted"/>
<reference evidence="4 5" key="1">
    <citation type="submission" date="2020-06" db="EMBL/GenBank/DDBJ databases">
        <authorList>
            <person name="Li R."/>
            <person name="Bekaert M."/>
        </authorList>
    </citation>
    <scope>NUCLEOTIDE SEQUENCE [LARGE SCALE GENOMIC DNA]</scope>
    <source>
        <strain evidence="5">wild</strain>
    </source>
</reference>
<sequence length="493" mass="56325">MIHRLDPRNVLCLKHKEKCSIYCKMCLKPGCLLCAPLHAYHEVVKIEIAYEDQISKLYQVMVTTDKEVRFLNDNITKIYELILPANLEYYNEIKLRIEERENKMKEMVSNEAKTLIKKLDETCALKEKELLDQREKFTSNNDILKQRKVNICETFQSHLAISVMDTISKIDVNPLDKKAMEISDNTFAFTFPHEPQSSIKFGSLIKILTLHILQTYDISYTTLMKSLPDGTIVVREGGTLRYMYFTDSEVVPIETKIFEKLPIENMTVCETGDILFTISDTFQASGKPSDIMCSKANGQIEKITTIKPEVIFRGIHATSHNIFVGYDSLDINVLILDIQGNVIVTLKAPGVKREIKKHEELYYDDGEIPWKLTTNINGDILIMSGDCCESLQGKVIALDRTGQFKWVYFGVESFFFGPSFIETTSNGLILVLNRFDYSIHVVSMEGEFLTMFGDEEGINNPHCLHIDQDDQLYIASHEDGECVDKILIAKLCI</sequence>
<dbReference type="GO" id="GO:0008270">
    <property type="term" value="F:zinc ion binding"/>
    <property type="evidence" value="ECO:0007669"/>
    <property type="project" value="UniProtKB-KW"/>
</dbReference>